<reference evidence="1" key="1">
    <citation type="journal article" date="2005" name="Proc. Natl. Acad. Sci. U.S.A.">
        <title>The psychrophilic lifestyle as revealed by the genome sequence of Colwellia psychrerythraea 34H through genomic and proteomic analyses.</title>
        <authorList>
            <person name="Methe B.A."/>
            <person name="Nelson K.E."/>
            <person name="Deming J.W."/>
            <person name="Momen B."/>
            <person name="Melamud E."/>
            <person name="Zhang X."/>
            <person name="Moult J."/>
            <person name="Madupu R."/>
            <person name="Nelson W.C."/>
            <person name="Dodson R.J."/>
            <person name="Brinkac L.M."/>
            <person name="Daugherty S.C."/>
            <person name="Durkin A.S."/>
            <person name="DeBoy R.T."/>
            <person name="Kolonay J.F."/>
            <person name="Sullivan S.A."/>
            <person name="Zhou L."/>
            <person name="Davidsen T.M."/>
            <person name="Wu M."/>
            <person name="Huston A.L."/>
            <person name="Lewis M."/>
            <person name="Weaver B."/>
            <person name="Weidman J.F."/>
            <person name="Khouri H."/>
            <person name="Utterback T.R."/>
            <person name="Feldblyum T.V."/>
            <person name="Fraser C.M."/>
        </authorList>
    </citation>
    <scope>NUCLEOTIDE SEQUENCE [LARGE SCALE GENOMIC DNA]</scope>
    <source>
        <strain evidence="1">34H</strain>
    </source>
</reference>
<protein>
    <recommendedName>
        <fullName evidence="3">DUF3530 domain-containing protein</fullName>
    </recommendedName>
</protein>
<dbReference type="STRING" id="167879.CPS_4521"/>
<dbReference type="ESTHER" id="colp3-q47vk3">
    <property type="family name" value="Duf_3530"/>
</dbReference>
<evidence type="ECO:0008006" key="3">
    <source>
        <dbReference type="Google" id="ProtNLM"/>
    </source>
</evidence>
<dbReference type="KEGG" id="cps:CPS_4521"/>
<proteinExistence type="predicted"/>
<evidence type="ECO:0000313" key="2">
    <source>
        <dbReference type="Proteomes" id="UP000000547"/>
    </source>
</evidence>
<dbReference type="HOGENOM" id="CLU_1022586_0_0_6"/>
<dbReference type="Proteomes" id="UP000000547">
    <property type="component" value="Chromosome"/>
</dbReference>
<dbReference type="AlphaFoldDB" id="Q47VK3"/>
<dbReference type="InterPro" id="IPR022529">
    <property type="entry name" value="DUF3530"/>
</dbReference>
<evidence type="ECO:0000313" key="1">
    <source>
        <dbReference type="EMBL" id="AAZ24922.1"/>
    </source>
</evidence>
<gene>
    <name evidence="1" type="ordered locus">CPS_4521</name>
</gene>
<sequence>MRLKSFKEKQLHTTSPHNVSRNKISSIPLVLFICMLTFICSPLTFAEEQKTDASAENTQKTANKVTPIKKPIELTQQYKEDLKHYLTDEQVKPLLAGPDDYLTLVKRYTSANGKGVVILLPEWQQGATNPKAINYLRNALPAKGWSTIAIQPSNKPENYPSTEITVAEQKKENQLVLKEYKSKLNSMLNAVMNTAREYPGIVLVIAQGNNAALLVDIYSQDDSQQPNALIMLSSYRQSNHALINGVNENFARQVASTELPILDLYLKHDNPLVLNKAAQRRAFSKQEMKVYYRQRQLNNTVTGYYPEEELLSQINSWLKAIGW</sequence>
<organism evidence="1 2">
    <name type="scientific">Colwellia psychrerythraea (strain 34H / ATCC BAA-681)</name>
    <name type="common">Vibrio psychroerythus</name>
    <dbReference type="NCBI Taxonomy" id="167879"/>
    <lineage>
        <taxon>Bacteria</taxon>
        <taxon>Pseudomonadati</taxon>
        <taxon>Pseudomonadota</taxon>
        <taxon>Gammaproteobacteria</taxon>
        <taxon>Alteromonadales</taxon>
        <taxon>Colwelliaceae</taxon>
        <taxon>Colwellia</taxon>
    </lineage>
</organism>
<dbReference type="Pfam" id="PF12048">
    <property type="entry name" value="DUF3530"/>
    <property type="match status" value="1"/>
</dbReference>
<accession>Q47VK3</accession>
<dbReference type="EMBL" id="CP000083">
    <property type="protein sequence ID" value="AAZ24922.1"/>
    <property type="molecule type" value="Genomic_DNA"/>
</dbReference>
<name>Q47VK3_COLP3</name>